<dbReference type="RefSeq" id="WP_119088562.1">
    <property type="nucleotide sequence ID" value="NZ_QXIS01000006.1"/>
</dbReference>
<dbReference type="GO" id="GO:0003824">
    <property type="term" value="F:catalytic activity"/>
    <property type="evidence" value="ECO:0007669"/>
    <property type="project" value="InterPro"/>
</dbReference>
<dbReference type="SUPFAM" id="SSF102114">
    <property type="entry name" value="Radical SAM enzymes"/>
    <property type="match status" value="1"/>
</dbReference>
<evidence type="ECO:0000313" key="8">
    <source>
        <dbReference type="Proteomes" id="UP000266328"/>
    </source>
</evidence>
<evidence type="ECO:0000256" key="5">
    <source>
        <dbReference type="ARBA" id="ARBA00023014"/>
    </source>
</evidence>
<dbReference type="Pfam" id="PF04055">
    <property type="entry name" value="Radical_SAM"/>
    <property type="match status" value="1"/>
</dbReference>
<evidence type="ECO:0000256" key="1">
    <source>
        <dbReference type="ARBA" id="ARBA00001966"/>
    </source>
</evidence>
<keyword evidence="5" id="KW-0411">Iron-sulfur</keyword>
<reference evidence="7 8" key="1">
    <citation type="submission" date="2018-09" db="EMBL/GenBank/DDBJ databases">
        <title>Discovery and Ecogenomic Context for Candidatus Cryosericales, a Global Caldiserica Order Active in Thawing Permafrost.</title>
        <authorList>
            <person name="Martinez M.A."/>
            <person name="Woodcroft B.J."/>
            <person name="Ignacio Espinoza J.C."/>
            <person name="Zayed A."/>
            <person name="Singleton C.M."/>
            <person name="Boyd J."/>
            <person name="Li Y.-F."/>
            <person name="Purvine S."/>
            <person name="Maughan H."/>
            <person name="Hodgkins S.B."/>
            <person name="Anderson D."/>
            <person name="Sederholm M."/>
            <person name="Temperton B."/>
            <person name="Saleska S.R."/>
            <person name="Tyson G.W."/>
            <person name="Rich V.I."/>
        </authorList>
    </citation>
    <scope>NUCLEOTIDE SEQUENCE [LARGE SCALE GENOMIC DNA]</scope>
    <source>
        <strain evidence="7 8">SMC7</strain>
    </source>
</reference>
<keyword evidence="2" id="KW-0949">S-adenosyl-L-methionine</keyword>
<dbReference type="Proteomes" id="UP000266328">
    <property type="component" value="Unassembled WGS sequence"/>
</dbReference>
<evidence type="ECO:0000259" key="6">
    <source>
        <dbReference type="PROSITE" id="PS51918"/>
    </source>
</evidence>
<name>A0A398CZG5_9BACT</name>
<comment type="cofactor">
    <cofactor evidence="1">
        <name>[4Fe-4S] cluster</name>
        <dbReference type="ChEBI" id="CHEBI:49883"/>
    </cofactor>
</comment>
<organism evidence="7 8">
    <name type="scientific">Candidatus Cryosericum terrychapinii</name>
    <dbReference type="NCBI Taxonomy" id="2290919"/>
    <lineage>
        <taxon>Bacteria</taxon>
        <taxon>Pseudomonadati</taxon>
        <taxon>Caldisericota/Cryosericota group</taxon>
        <taxon>Candidatus Cryosericota</taxon>
        <taxon>Candidatus Cryosericia</taxon>
        <taxon>Candidatus Cryosericales</taxon>
        <taxon>Candidatus Cryosericaceae</taxon>
        <taxon>Candidatus Cryosericum</taxon>
    </lineage>
</organism>
<gene>
    <name evidence="7" type="ORF">SMC7_01240</name>
</gene>
<dbReference type="InterPro" id="IPR007197">
    <property type="entry name" value="rSAM"/>
</dbReference>
<protein>
    <submittedName>
        <fullName evidence="7">Radical SAM protein</fullName>
    </submittedName>
</protein>
<dbReference type="CDD" id="cd01335">
    <property type="entry name" value="Radical_SAM"/>
    <property type="match status" value="1"/>
</dbReference>
<evidence type="ECO:0000256" key="4">
    <source>
        <dbReference type="ARBA" id="ARBA00023004"/>
    </source>
</evidence>
<dbReference type="InterPro" id="IPR013785">
    <property type="entry name" value="Aldolase_TIM"/>
</dbReference>
<dbReference type="InterPro" id="IPR058240">
    <property type="entry name" value="rSAM_sf"/>
</dbReference>
<evidence type="ECO:0000256" key="3">
    <source>
        <dbReference type="ARBA" id="ARBA00022723"/>
    </source>
</evidence>
<dbReference type="PROSITE" id="PS51918">
    <property type="entry name" value="RADICAL_SAM"/>
    <property type="match status" value="1"/>
</dbReference>
<dbReference type="Gene3D" id="3.20.20.70">
    <property type="entry name" value="Aldolase class I"/>
    <property type="match status" value="1"/>
</dbReference>
<comment type="caution">
    <text evidence="7">The sequence shown here is derived from an EMBL/GenBank/DDBJ whole genome shotgun (WGS) entry which is preliminary data.</text>
</comment>
<dbReference type="AlphaFoldDB" id="A0A398CZG5"/>
<dbReference type="GO" id="GO:0046872">
    <property type="term" value="F:metal ion binding"/>
    <property type="evidence" value="ECO:0007669"/>
    <property type="project" value="UniProtKB-KW"/>
</dbReference>
<evidence type="ECO:0000256" key="2">
    <source>
        <dbReference type="ARBA" id="ARBA00022691"/>
    </source>
</evidence>
<keyword evidence="8" id="KW-1185">Reference proteome</keyword>
<dbReference type="OrthoDB" id="9782387at2"/>
<dbReference type="SFLD" id="SFLDG01067">
    <property type="entry name" value="SPASM/twitch_domain_containing"/>
    <property type="match status" value="1"/>
</dbReference>
<keyword evidence="4" id="KW-0408">Iron</keyword>
<dbReference type="SFLD" id="SFLDS00029">
    <property type="entry name" value="Radical_SAM"/>
    <property type="match status" value="1"/>
</dbReference>
<dbReference type="GO" id="GO:0051536">
    <property type="term" value="F:iron-sulfur cluster binding"/>
    <property type="evidence" value="ECO:0007669"/>
    <property type="project" value="UniProtKB-KW"/>
</dbReference>
<dbReference type="EMBL" id="QXIS01000006">
    <property type="protein sequence ID" value="RIE06659.1"/>
    <property type="molecule type" value="Genomic_DNA"/>
</dbReference>
<dbReference type="PANTHER" id="PTHR43524:SF1">
    <property type="entry name" value="RADICAL SAM SUPERFAMILY PROTEIN"/>
    <property type="match status" value="1"/>
</dbReference>
<evidence type="ECO:0000313" key="7">
    <source>
        <dbReference type="EMBL" id="RIE06659.1"/>
    </source>
</evidence>
<accession>A0A398CZG5</accession>
<proteinExistence type="predicted"/>
<dbReference type="PANTHER" id="PTHR43524">
    <property type="entry name" value="RADICAL SAM SUPERFAMILY PROTEIN"/>
    <property type="match status" value="1"/>
</dbReference>
<sequence>MGETTEYVHVFNDAIRALFSDAVRITLWDPSVVAFFVRMRRAQRMAERRRALLATEGVHVPPFMIISVTGRCNLACAGCYAQAQQRQEEPDMTSTELLSVVRQGHDLGVGIMLLAGGEPMTRVDDLLTIAREVPDVVFPVFTNGTLLDDLLVRRIRKQRNVVPVISLEGYGAATDARRGQGVAAQAQAGIALMRRAGVFFGTSLTVTRLNIDTVLDEQYLRSLIDLGSRLFFFVEYVPVREGTESLVLDSAQRARLAAAVASLQKRLRSLFIAFPGDEEALGGCLAAGRGFIHISPSGRVEPCPFAPYSDVSIRNVPLRDALASPLLATIRTNHDKLTETSGGCALWSQREWVQSLLPDAEEEDATDREASI</sequence>
<feature type="domain" description="Radical SAM core" evidence="6">
    <location>
        <begin position="56"/>
        <end position="273"/>
    </location>
</feature>
<keyword evidence="3" id="KW-0479">Metal-binding</keyword>